<accession>A0A412P9S0</accession>
<organism evidence="2 4">
    <name type="scientific">Bacteroides intestinalis</name>
    <dbReference type="NCBI Taxonomy" id="329854"/>
    <lineage>
        <taxon>Bacteria</taxon>
        <taxon>Pseudomonadati</taxon>
        <taxon>Bacteroidota</taxon>
        <taxon>Bacteroidia</taxon>
        <taxon>Bacteroidales</taxon>
        <taxon>Bacteroidaceae</taxon>
        <taxon>Bacteroides</taxon>
    </lineage>
</organism>
<dbReference type="Proteomes" id="UP000291191">
    <property type="component" value="Unassembled WGS sequence"/>
</dbReference>
<name>A0A412P9S0_9BACE</name>
<protein>
    <submittedName>
        <fullName evidence="2">Uncharacterized protein</fullName>
    </submittedName>
</protein>
<comment type="caution">
    <text evidence="2">The sequence shown here is derived from an EMBL/GenBank/DDBJ whole genome shotgun (WGS) entry which is preliminary data.</text>
</comment>
<reference evidence="2 4" key="2">
    <citation type="journal article" date="2019" name="Science, e1252229">
        <title>Invertible promoters mediate bacterial phase variation, antibiotic resistance, and host adaptation in the gut.</title>
        <authorList>
            <person name="Jiang X."/>
            <person name="Hall A.B."/>
            <person name="Arthur T.D."/>
            <person name="Plichta D.R."/>
            <person name="Covington C.T."/>
            <person name="Poyet M."/>
            <person name="Crothers J."/>
            <person name="Moses P.L."/>
            <person name="Tolonen A.C."/>
            <person name="Vlamakis H."/>
            <person name="Alm E.J."/>
            <person name="Xavier R.J."/>
        </authorList>
    </citation>
    <scope>NUCLEOTIDE SEQUENCE [LARGE SCALE GENOMIC DNA]</scope>
    <source>
        <strain evidence="2">Bf_0095</strain>
        <strain evidence="4">bf_0095</strain>
    </source>
</reference>
<evidence type="ECO:0000313" key="2">
    <source>
        <dbReference type="EMBL" id="RYT78759.1"/>
    </source>
</evidence>
<evidence type="ECO:0000313" key="1">
    <source>
        <dbReference type="EMBL" id="RGT53152.1"/>
    </source>
</evidence>
<evidence type="ECO:0000313" key="3">
    <source>
        <dbReference type="Proteomes" id="UP000284772"/>
    </source>
</evidence>
<dbReference type="EMBL" id="QRWT01000007">
    <property type="protein sequence ID" value="RGT53152.1"/>
    <property type="molecule type" value="Genomic_DNA"/>
</dbReference>
<dbReference type="AlphaFoldDB" id="A0A412P9S0"/>
<dbReference type="OrthoDB" id="1047270at2"/>
<sequence>MSIELITKDACGIEIERKGNRINILLVENEPVDELVVISAEERIEFLTPWINMLIHHKKEAGLKGTKHLARKLYRMARFEKGKHEEGFLTLESINTEIISLRKEIREEKAGMEKKKEKM</sequence>
<dbReference type="Proteomes" id="UP000284772">
    <property type="component" value="Unassembled WGS sequence"/>
</dbReference>
<gene>
    <name evidence="1" type="ORF">DWX27_09315</name>
    <name evidence="2" type="ORF">EAJ06_16690</name>
</gene>
<proteinExistence type="predicted"/>
<dbReference type="EMBL" id="RCXO01000023">
    <property type="protein sequence ID" value="RYT78759.1"/>
    <property type="molecule type" value="Genomic_DNA"/>
</dbReference>
<dbReference type="RefSeq" id="WP_115503248.1">
    <property type="nucleotide sequence ID" value="NZ_CABMMK010000006.1"/>
</dbReference>
<keyword evidence="4" id="KW-1185">Reference proteome</keyword>
<evidence type="ECO:0000313" key="4">
    <source>
        <dbReference type="Proteomes" id="UP000291191"/>
    </source>
</evidence>
<reference evidence="1 3" key="1">
    <citation type="submission" date="2018-08" db="EMBL/GenBank/DDBJ databases">
        <title>A genome reference for cultivated species of the human gut microbiota.</title>
        <authorList>
            <person name="Zou Y."/>
            <person name="Xue W."/>
            <person name="Luo G."/>
        </authorList>
    </citation>
    <scope>NUCLEOTIDE SEQUENCE [LARGE SCALE GENOMIC DNA]</scope>
    <source>
        <strain evidence="1 3">AF19-10AC</strain>
    </source>
</reference>